<dbReference type="InterPro" id="IPR036179">
    <property type="entry name" value="Ig-like_dom_sf"/>
</dbReference>
<dbReference type="Ensembl" id="ENSCPVT00000025230.1">
    <property type="protein sequence ID" value="ENSCPVP00000023516.1"/>
    <property type="gene ID" value="ENSCPVG00000017552.1"/>
</dbReference>
<keyword evidence="3" id="KW-1185">Reference proteome</keyword>
<feature type="compositionally biased region" description="Gly residues" evidence="1">
    <location>
        <begin position="133"/>
        <end position="149"/>
    </location>
</feature>
<dbReference type="InterPro" id="IPR013783">
    <property type="entry name" value="Ig-like_fold"/>
</dbReference>
<dbReference type="AlphaFoldDB" id="A0A8U8AWF2"/>
<dbReference type="InterPro" id="IPR007110">
    <property type="entry name" value="Ig-like_dom"/>
</dbReference>
<feature type="region of interest" description="Disordered" evidence="1">
    <location>
        <begin position="130"/>
        <end position="152"/>
    </location>
</feature>
<protein>
    <submittedName>
        <fullName evidence="2">Uncharacterized protein</fullName>
    </submittedName>
</protein>
<dbReference type="Gene3D" id="2.60.40.10">
    <property type="entry name" value="Immunoglobulins"/>
    <property type="match status" value="1"/>
</dbReference>
<reference evidence="2" key="2">
    <citation type="submission" date="2025-09" db="UniProtKB">
        <authorList>
            <consortium name="Ensembl"/>
        </authorList>
    </citation>
    <scope>IDENTIFICATION</scope>
</reference>
<name>A0A8U8AWF2_GEOPR</name>
<evidence type="ECO:0000313" key="3">
    <source>
        <dbReference type="Proteomes" id="UP000694382"/>
    </source>
</evidence>
<dbReference type="InterPro" id="IPR003599">
    <property type="entry name" value="Ig_sub"/>
</dbReference>
<reference evidence="2" key="1">
    <citation type="submission" date="2025-08" db="UniProtKB">
        <authorList>
            <consortium name="Ensembl"/>
        </authorList>
    </citation>
    <scope>IDENTIFICATION</scope>
</reference>
<evidence type="ECO:0000313" key="2">
    <source>
        <dbReference type="Ensembl" id="ENSCPVP00000023516.1"/>
    </source>
</evidence>
<accession>A0A8U8AWF2</accession>
<sequence>KPPQIPLRTPLNSFFSPHPQVCSIFGGGRGFWGAPPGAALPPAGRARLPLPRRGPAPIFGGSRGAPAPRGPPEHLRCHRRFGGPAGFLGSLPGAAPVRAEPHGAAAAAAAGAGAAVPPGAGLALVAAGPGDAAQGGDGAAAGGDGGGRAQGQRLPVHLHADPDAAGAAGDPQTLHCSFTPPSPGLPFTLQWLRHRDGATRRLLAFDSAANRVTEAAPGALLLLGGRGDAPGDAGGTRPPGGALEVSLQLPPLSVSDDGSFICSVATPLGQLQQVLRVNVIAPPQVSLLPSVLSPGVPAQLPLRRRRVFPAGRWDPAGSAAPGGTRGRSR</sequence>
<dbReference type="Proteomes" id="UP000694382">
    <property type="component" value="Unassembled WGS sequence"/>
</dbReference>
<dbReference type="PROSITE" id="PS50835">
    <property type="entry name" value="IG_LIKE"/>
    <property type="match status" value="1"/>
</dbReference>
<dbReference type="SMART" id="SM00409">
    <property type="entry name" value="IG"/>
    <property type="match status" value="1"/>
</dbReference>
<evidence type="ECO:0000256" key="1">
    <source>
        <dbReference type="SAM" id="MobiDB-lite"/>
    </source>
</evidence>
<dbReference type="SUPFAM" id="SSF48726">
    <property type="entry name" value="Immunoglobulin"/>
    <property type="match status" value="1"/>
</dbReference>
<organism evidence="2 3">
    <name type="scientific">Geospiza parvula</name>
    <name type="common">Small tree-finch</name>
    <name type="synonym">Camarhynchus parvulus</name>
    <dbReference type="NCBI Taxonomy" id="87175"/>
    <lineage>
        <taxon>Eukaryota</taxon>
        <taxon>Metazoa</taxon>
        <taxon>Chordata</taxon>
        <taxon>Craniata</taxon>
        <taxon>Vertebrata</taxon>
        <taxon>Euteleostomi</taxon>
        <taxon>Archelosauria</taxon>
        <taxon>Archosauria</taxon>
        <taxon>Dinosauria</taxon>
        <taxon>Saurischia</taxon>
        <taxon>Theropoda</taxon>
        <taxon>Coelurosauria</taxon>
        <taxon>Aves</taxon>
        <taxon>Neognathae</taxon>
        <taxon>Neoaves</taxon>
        <taxon>Telluraves</taxon>
        <taxon>Australaves</taxon>
        <taxon>Passeriformes</taxon>
        <taxon>Thraupidae</taxon>
        <taxon>Camarhynchus</taxon>
    </lineage>
</organism>
<proteinExistence type="predicted"/>